<sequence>MKRTGSIRIQLGQSCLICETRKTAGYKLVNSFVCGDCERKIVGTETGTEDYLVFVSKMRGILKASN</sequence>
<dbReference type="Pfam" id="PF10764">
    <property type="entry name" value="Gin"/>
    <property type="match status" value="1"/>
</dbReference>
<keyword evidence="2" id="KW-1185">Reference proteome</keyword>
<dbReference type="OrthoDB" id="2886653at2"/>
<dbReference type="AlphaFoldDB" id="A0A553ZUD4"/>
<gene>
    <name evidence="1" type="ORF">FN960_18395</name>
</gene>
<dbReference type="Proteomes" id="UP000318521">
    <property type="component" value="Unassembled WGS sequence"/>
</dbReference>
<dbReference type="RefSeq" id="WP_143850333.1">
    <property type="nucleotide sequence ID" value="NZ_VLXZ01000015.1"/>
</dbReference>
<dbReference type="InterPro" id="IPR019700">
    <property type="entry name" value="Sigma-G_inhibitor_Gin"/>
</dbReference>
<proteinExistence type="predicted"/>
<organism evidence="1 2">
    <name type="scientific">Alkalicoccobacillus porphyridii</name>
    <dbReference type="NCBI Taxonomy" id="2597270"/>
    <lineage>
        <taxon>Bacteria</taxon>
        <taxon>Bacillati</taxon>
        <taxon>Bacillota</taxon>
        <taxon>Bacilli</taxon>
        <taxon>Bacillales</taxon>
        <taxon>Bacillaceae</taxon>
        <taxon>Alkalicoccobacillus</taxon>
    </lineage>
</organism>
<dbReference type="EMBL" id="VLXZ01000015">
    <property type="protein sequence ID" value="TSB45091.1"/>
    <property type="molecule type" value="Genomic_DNA"/>
</dbReference>
<protein>
    <recommendedName>
        <fullName evidence="3">Sigma factor G inhibitor Gin</fullName>
    </recommendedName>
</protein>
<comment type="caution">
    <text evidence="1">The sequence shown here is derived from an EMBL/GenBank/DDBJ whole genome shotgun (WGS) entry which is preliminary data.</text>
</comment>
<evidence type="ECO:0000313" key="1">
    <source>
        <dbReference type="EMBL" id="TSB45091.1"/>
    </source>
</evidence>
<name>A0A553ZUD4_9BACI</name>
<reference evidence="1 2" key="1">
    <citation type="submission" date="2019-07" db="EMBL/GenBank/DDBJ databases">
        <authorList>
            <person name="Park Y.J."/>
            <person name="Jeong S.E."/>
            <person name="Jung H.S."/>
        </authorList>
    </citation>
    <scope>NUCLEOTIDE SEQUENCE [LARGE SCALE GENOMIC DNA]</scope>
    <source>
        <strain evidence="2">P16(2019)</strain>
    </source>
</reference>
<accession>A0A553ZUD4</accession>
<evidence type="ECO:0000313" key="2">
    <source>
        <dbReference type="Proteomes" id="UP000318521"/>
    </source>
</evidence>
<evidence type="ECO:0008006" key="3">
    <source>
        <dbReference type="Google" id="ProtNLM"/>
    </source>
</evidence>